<accession>A0A834T7Y7</accession>
<dbReference type="AlphaFoldDB" id="A0A834T7Y7"/>
<organism evidence="2 3">
    <name type="scientific">Senna tora</name>
    <dbReference type="NCBI Taxonomy" id="362788"/>
    <lineage>
        <taxon>Eukaryota</taxon>
        <taxon>Viridiplantae</taxon>
        <taxon>Streptophyta</taxon>
        <taxon>Embryophyta</taxon>
        <taxon>Tracheophyta</taxon>
        <taxon>Spermatophyta</taxon>
        <taxon>Magnoliopsida</taxon>
        <taxon>eudicotyledons</taxon>
        <taxon>Gunneridae</taxon>
        <taxon>Pentapetalae</taxon>
        <taxon>rosids</taxon>
        <taxon>fabids</taxon>
        <taxon>Fabales</taxon>
        <taxon>Fabaceae</taxon>
        <taxon>Caesalpinioideae</taxon>
        <taxon>Cassia clade</taxon>
        <taxon>Senna</taxon>
    </lineage>
</organism>
<feature type="region of interest" description="Disordered" evidence="1">
    <location>
        <begin position="1"/>
        <end position="27"/>
    </location>
</feature>
<reference evidence="2" key="1">
    <citation type="submission" date="2020-09" db="EMBL/GenBank/DDBJ databases">
        <title>Genome-Enabled Discovery of Anthraquinone Biosynthesis in Senna tora.</title>
        <authorList>
            <person name="Kang S.-H."/>
            <person name="Pandey R.P."/>
            <person name="Lee C.-M."/>
            <person name="Sim J.-S."/>
            <person name="Jeong J.-T."/>
            <person name="Choi B.-S."/>
            <person name="Jung M."/>
            <person name="Ginzburg D."/>
            <person name="Zhao K."/>
            <person name="Won S.Y."/>
            <person name="Oh T.-J."/>
            <person name="Yu Y."/>
            <person name="Kim N.-H."/>
            <person name="Lee O.R."/>
            <person name="Lee T.-H."/>
            <person name="Bashyal P."/>
            <person name="Kim T.-S."/>
            <person name="Lee W.-H."/>
            <person name="Kawkins C."/>
            <person name="Kim C.-K."/>
            <person name="Kim J.S."/>
            <person name="Ahn B.O."/>
            <person name="Rhee S.Y."/>
            <person name="Sohng J.K."/>
        </authorList>
    </citation>
    <scope>NUCLEOTIDE SEQUENCE</scope>
    <source>
        <tissue evidence="2">Leaf</tissue>
    </source>
</reference>
<dbReference type="EMBL" id="JAAIUW010000010">
    <property type="protein sequence ID" value="KAF7811574.1"/>
    <property type="molecule type" value="Genomic_DNA"/>
</dbReference>
<gene>
    <name evidence="2" type="ORF">G2W53_032550</name>
</gene>
<dbReference type="Proteomes" id="UP000634136">
    <property type="component" value="Unassembled WGS sequence"/>
</dbReference>
<name>A0A834T7Y7_9FABA</name>
<sequence length="55" mass="5868">MEDESTIYNGIESEGENRDEGDRIGIGKNGNLHVQKIGKANGNAAASITGNPLRR</sequence>
<proteinExistence type="predicted"/>
<keyword evidence="3" id="KW-1185">Reference proteome</keyword>
<protein>
    <submittedName>
        <fullName evidence="2">Uncharacterized protein</fullName>
    </submittedName>
</protein>
<feature type="compositionally biased region" description="Basic and acidic residues" evidence="1">
    <location>
        <begin position="15"/>
        <end position="25"/>
    </location>
</feature>
<comment type="caution">
    <text evidence="2">The sequence shown here is derived from an EMBL/GenBank/DDBJ whole genome shotgun (WGS) entry which is preliminary data.</text>
</comment>
<evidence type="ECO:0000313" key="2">
    <source>
        <dbReference type="EMBL" id="KAF7811574.1"/>
    </source>
</evidence>
<evidence type="ECO:0000256" key="1">
    <source>
        <dbReference type="SAM" id="MobiDB-lite"/>
    </source>
</evidence>
<evidence type="ECO:0000313" key="3">
    <source>
        <dbReference type="Proteomes" id="UP000634136"/>
    </source>
</evidence>